<dbReference type="Proteomes" id="UP000645828">
    <property type="component" value="Unassembled WGS sequence"/>
</dbReference>
<comment type="function">
    <text evidence="12">Membrane-anchoring subunit of succinate dehydrogenase (SDH) that is involved in complex II of the mitochondrial electron transport chain and is responsible for transferring electrons from succinate to ubiquinone (coenzyme Q). SDH also oxidizes malate to the non-canonical enol form of oxaloacetate, enol-oxaloacetate. Enol-oxaloacetate, which is a potent inhibitor of the succinate dehydrogenase activity, is further isomerized into keto-oxaloacetate.</text>
</comment>
<comment type="cofactor">
    <cofactor evidence="13">
        <name>heme</name>
        <dbReference type="ChEBI" id="CHEBI:30413"/>
    </cofactor>
    <text evidence="13">The heme is bound between the two transmembrane subunits.</text>
</comment>
<evidence type="ECO:0000256" key="6">
    <source>
        <dbReference type="ARBA" id="ARBA00022692"/>
    </source>
</evidence>
<keyword evidence="5 13" id="KW-0349">Heme</keyword>
<dbReference type="GO" id="GO:0006099">
    <property type="term" value="P:tricarboxylic acid cycle"/>
    <property type="evidence" value="ECO:0007669"/>
    <property type="project" value="InterPro"/>
</dbReference>
<evidence type="ECO:0000313" key="14">
    <source>
        <dbReference type="EMBL" id="CAD7686301.1"/>
    </source>
</evidence>
<keyword evidence="9 13" id="KW-0408">Iron</keyword>
<sequence>MSQYLDSKTPLSPHITVYSWSLHIVVSVCSCDTGMALGSGVSLFGLSSLRAPGNFESHFQVCTFFPLTYHISNEIRHLMRDPGRGLKIPQLYQSGVAIFVLTVLSSVGLAAT</sequence>
<dbReference type="GO" id="GO:0016020">
    <property type="term" value="C:membrane"/>
    <property type="evidence" value="ECO:0007669"/>
    <property type="project" value="UniProtKB-SubCell"/>
</dbReference>
<evidence type="ECO:0000256" key="7">
    <source>
        <dbReference type="ARBA" id="ARBA00022723"/>
    </source>
</evidence>
<dbReference type="EMBL" id="CAJHUB010000762">
    <property type="protein sequence ID" value="CAD7686301.1"/>
    <property type="molecule type" value="Genomic_DNA"/>
</dbReference>
<evidence type="ECO:0000256" key="5">
    <source>
        <dbReference type="ARBA" id="ARBA00022617"/>
    </source>
</evidence>
<gene>
    <name evidence="14" type="ORF">NYPRO_LOCUS19094</name>
</gene>
<keyword evidence="15" id="KW-1185">Reference proteome</keyword>
<accession>A0A811ZC33</accession>
<comment type="pathway">
    <text evidence="2">Carbohydrate metabolism; tricarboxylic acid cycle.</text>
</comment>
<protein>
    <recommendedName>
        <fullName evidence="4">Succinate dehydrogenase cytochrome b560 subunit, mitochondrial</fullName>
    </recommendedName>
    <alternativeName>
        <fullName evidence="11">Malate dehydrogenase [quinone] cytochrome b560 subunit</fullName>
    </alternativeName>
</protein>
<evidence type="ECO:0000256" key="11">
    <source>
        <dbReference type="ARBA" id="ARBA00045023"/>
    </source>
</evidence>
<dbReference type="InterPro" id="IPR014314">
    <property type="entry name" value="Succ_DH_cytb556"/>
</dbReference>
<evidence type="ECO:0000256" key="8">
    <source>
        <dbReference type="ARBA" id="ARBA00022989"/>
    </source>
</evidence>
<evidence type="ECO:0000256" key="3">
    <source>
        <dbReference type="ARBA" id="ARBA00011758"/>
    </source>
</evidence>
<organism evidence="14 15">
    <name type="scientific">Nyctereutes procyonoides</name>
    <name type="common">Raccoon dog</name>
    <name type="synonym">Canis procyonoides</name>
    <dbReference type="NCBI Taxonomy" id="34880"/>
    <lineage>
        <taxon>Eukaryota</taxon>
        <taxon>Metazoa</taxon>
        <taxon>Chordata</taxon>
        <taxon>Craniata</taxon>
        <taxon>Vertebrata</taxon>
        <taxon>Euteleostomi</taxon>
        <taxon>Mammalia</taxon>
        <taxon>Eutheria</taxon>
        <taxon>Laurasiatheria</taxon>
        <taxon>Carnivora</taxon>
        <taxon>Caniformia</taxon>
        <taxon>Canidae</taxon>
        <taxon>Nyctereutes</taxon>
    </lineage>
</organism>
<dbReference type="PANTHER" id="PTHR10978">
    <property type="entry name" value="SUCCINATE DEHYDROGENASE CYTOCHROME B560 SUBUNIT"/>
    <property type="match status" value="1"/>
</dbReference>
<dbReference type="GO" id="GO:0006121">
    <property type="term" value="P:mitochondrial electron transport, succinate to ubiquinone"/>
    <property type="evidence" value="ECO:0007669"/>
    <property type="project" value="TreeGrafter"/>
</dbReference>
<dbReference type="SUPFAM" id="SSF81343">
    <property type="entry name" value="Fumarate reductase respiratory complex transmembrane subunits"/>
    <property type="match status" value="1"/>
</dbReference>
<evidence type="ECO:0000256" key="1">
    <source>
        <dbReference type="ARBA" id="ARBA00004370"/>
    </source>
</evidence>
<keyword evidence="8" id="KW-1133">Transmembrane helix</keyword>
<evidence type="ECO:0000256" key="9">
    <source>
        <dbReference type="ARBA" id="ARBA00023004"/>
    </source>
</evidence>
<keyword evidence="10" id="KW-0472">Membrane</keyword>
<evidence type="ECO:0000313" key="15">
    <source>
        <dbReference type="Proteomes" id="UP000645828"/>
    </source>
</evidence>
<dbReference type="PIRSF" id="PIRSF000178">
    <property type="entry name" value="SDH_cyt_b560"/>
    <property type="match status" value="1"/>
</dbReference>
<keyword evidence="6" id="KW-0812">Transmembrane</keyword>
<dbReference type="CDD" id="cd03499">
    <property type="entry name" value="SQR_TypeC_SdhC"/>
    <property type="match status" value="1"/>
</dbReference>
<evidence type="ECO:0000256" key="13">
    <source>
        <dbReference type="PIRSR" id="PIRSR000178-1"/>
    </source>
</evidence>
<evidence type="ECO:0000256" key="12">
    <source>
        <dbReference type="ARBA" id="ARBA00045847"/>
    </source>
</evidence>
<dbReference type="Pfam" id="PF01127">
    <property type="entry name" value="Sdh_cyt"/>
    <property type="match status" value="1"/>
</dbReference>
<evidence type="ECO:0000256" key="2">
    <source>
        <dbReference type="ARBA" id="ARBA00005163"/>
    </source>
</evidence>
<dbReference type="GO" id="GO:0009055">
    <property type="term" value="F:electron transfer activity"/>
    <property type="evidence" value="ECO:0007669"/>
    <property type="project" value="InterPro"/>
</dbReference>
<reference evidence="14" key="1">
    <citation type="submission" date="2020-12" db="EMBL/GenBank/DDBJ databases">
        <authorList>
            <consortium name="Molecular Ecology Group"/>
        </authorList>
    </citation>
    <scope>NUCLEOTIDE SEQUENCE</scope>
    <source>
        <strain evidence="14">TBG_1078</strain>
    </source>
</reference>
<dbReference type="Gene3D" id="1.20.1300.10">
    <property type="entry name" value="Fumarate reductase/succinate dehydrogenase, transmembrane subunit"/>
    <property type="match status" value="1"/>
</dbReference>
<dbReference type="InterPro" id="IPR000701">
    <property type="entry name" value="SuccDH_FuR_B_TM-su"/>
</dbReference>
<dbReference type="AlphaFoldDB" id="A0A811ZC33"/>
<comment type="subunit">
    <text evidence="3">Component of complex II composed of four subunits: the flavoprotein (FP) SDHA, iron-sulfur protein (IP) SDHB, and a cytochrome b560 composed of SDHC and SDHD.</text>
</comment>
<dbReference type="GO" id="GO:0005739">
    <property type="term" value="C:mitochondrion"/>
    <property type="evidence" value="ECO:0007669"/>
    <property type="project" value="GOC"/>
</dbReference>
<comment type="subcellular location">
    <subcellularLocation>
        <location evidence="1">Membrane</location>
    </subcellularLocation>
</comment>
<dbReference type="GO" id="GO:0046872">
    <property type="term" value="F:metal ion binding"/>
    <property type="evidence" value="ECO:0007669"/>
    <property type="project" value="UniProtKB-KW"/>
</dbReference>
<dbReference type="InterPro" id="IPR034804">
    <property type="entry name" value="SQR/QFR_C/D"/>
</dbReference>
<feature type="binding site" description="axial binding residue" evidence="13">
    <location>
        <position position="70"/>
    </location>
    <ligand>
        <name>heme</name>
        <dbReference type="ChEBI" id="CHEBI:30413"/>
        <note>ligand shared with second transmembrane subunit</note>
    </ligand>
    <ligandPart>
        <name>Fe</name>
        <dbReference type="ChEBI" id="CHEBI:18248"/>
    </ligandPart>
</feature>
<keyword evidence="7 13" id="KW-0479">Metal-binding</keyword>
<dbReference type="PANTHER" id="PTHR10978:SF5">
    <property type="entry name" value="SUCCINATE DEHYDROGENASE CYTOCHROME B560 SUBUNIT, MITOCHONDRIAL"/>
    <property type="match status" value="1"/>
</dbReference>
<name>A0A811ZC33_NYCPR</name>
<proteinExistence type="predicted"/>
<evidence type="ECO:0000256" key="4">
    <source>
        <dbReference type="ARBA" id="ARBA00014631"/>
    </source>
</evidence>
<evidence type="ECO:0000256" key="10">
    <source>
        <dbReference type="ARBA" id="ARBA00023136"/>
    </source>
</evidence>
<comment type="caution">
    <text evidence="14">The sequence shown here is derived from an EMBL/GenBank/DDBJ whole genome shotgun (WGS) entry which is preliminary data.</text>
</comment>